<name>A0A6G0VZ59_APHCR</name>
<evidence type="ECO:0000313" key="4">
    <source>
        <dbReference type="EMBL" id="KAF0715039.1"/>
    </source>
</evidence>
<evidence type="ECO:0000259" key="3">
    <source>
        <dbReference type="Pfam" id="PF13359"/>
    </source>
</evidence>
<reference evidence="4 5" key="1">
    <citation type="submission" date="2019-08" db="EMBL/GenBank/DDBJ databases">
        <title>Whole genome of Aphis craccivora.</title>
        <authorList>
            <person name="Voronova N.V."/>
            <person name="Shulinski R.S."/>
            <person name="Bandarenka Y.V."/>
            <person name="Zhorov D.G."/>
            <person name="Warner D."/>
        </authorList>
    </citation>
    <scope>NUCLEOTIDE SEQUENCE [LARGE SCALE GENOMIC DNA]</scope>
    <source>
        <strain evidence="4">180601</strain>
        <tissue evidence="4">Whole Body</tissue>
    </source>
</reference>
<evidence type="ECO:0000313" key="5">
    <source>
        <dbReference type="Proteomes" id="UP000478052"/>
    </source>
</evidence>
<dbReference type="OrthoDB" id="6592719at2759"/>
<dbReference type="GO" id="GO:0046872">
    <property type="term" value="F:metal ion binding"/>
    <property type="evidence" value="ECO:0007669"/>
    <property type="project" value="UniProtKB-KW"/>
</dbReference>
<comment type="caution">
    <text evidence="4">The sequence shown here is derived from an EMBL/GenBank/DDBJ whole genome shotgun (WGS) entry which is preliminary data.</text>
</comment>
<comment type="cofactor">
    <cofactor evidence="1">
        <name>a divalent metal cation</name>
        <dbReference type="ChEBI" id="CHEBI:60240"/>
    </cofactor>
</comment>
<keyword evidence="2" id="KW-0479">Metal-binding</keyword>
<protein>
    <recommendedName>
        <fullName evidence="3">DDE Tnp4 domain-containing protein</fullName>
    </recommendedName>
</protein>
<evidence type="ECO:0000256" key="1">
    <source>
        <dbReference type="ARBA" id="ARBA00001968"/>
    </source>
</evidence>
<dbReference type="EMBL" id="VUJU01010256">
    <property type="protein sequence ID" value="KAF0715039.1"/>
    <property type="molecule type" value="Genomic_DNA"/>
</dbReference>
<dbReference type="AlphaFoldDB" id="A0A6G0VZ59"/>
<proteinExistence type="predicted"/>
<accession>A0A6G0VZ59</accession>
<sequence>MAVVDADYNFIMADVGLNGRISDAGSQTNLTKEQAIFNYRLSWARRIVENVFGILNSRFGVFQRAIQKVNIIYSMDIKNEEEGRSIEGSWRTQVPLFDLQHGNNRNSTELAKDKRNTYCQYFNNEGKIP</sequence>
<organism evidence="4 5">
    <name type="scientific">Aphis craccivora</name>
    <name type="common">Cowpea aphid</name>
    <dbReference type="NCBI Taxonomy" id="307492"/>
    <lineage>
        <taxon>Eukaryota</taxon>
        <taxon>Metazoa</taxon>
        <taxon>Ecdysozoa</taxon>
        <taxon>Arthropoda</taxon>
        <taxon>Hexapoda</taxon>
        <taxon>Insecta</taxon>
        <taxon>Pterygota</taxon>
        <taxon>Neoptera</taxon>
        <taxon>Paraneoptera</taxon>
        <taxon>Hemiptera</taxon>
        <taxon>Sternorrhyncha</taxon>
        <taxon>Aphidomorpha</taxon>
        <taxon>Aphidoidea</taxon>
        <taxon>Aphididae</taxon>
        <taxon>Aphidini</taxon>
        <taxon>Aphis</taxon>
        <taxon>Aphis</taxon>
    </lineage>
</organism>
<keyword evidence="5" id="KW-1185">Reference proteome</keyword>
<dbReference type="Proteomes" id="UP000478052">
    <property type="component" value="Unassembled WGS sequence"/>
</dbReference>
<feature type="domain" description="DDE Tnp4" evidence="3">
    <location>
        <begin position="27"/>
        <end position="68"/>
    </location>
</feature>
<evidence type="ECO:0000256" key="2">
    <source>
        <dbReference type="ARBA" id="ARBA00022723"/>
    </source>
</evidence>
<gene>
    <name evidence="4" type="ORF">FWK35_00026174</name>
</gene>
<dbReference type="InterPro" id="IPR027806">
    <property type="entry name" value="HARBI1_dom"/>
</dbReference>
<dbReference type="Pfam" id="PF13359">
    <property type="entry name" value="DDE_Tnp_4"/>
    <property type="match status" value="1"/>
</dbReference>